<reference evidence="3" key="2">
    <citation type="submission" date="2009-11" db="EMBL/GenBank/DDBJ databases">
        <title>The Genome Sequence of Allomyces macrogynus strain ATCC 38327.</title>
        <authorList>
            <consortium name="The Broad Institute Genome Sequencing Platform"/>
            <person name="Russ C."/>
            <person name="Cuomo C."/>
            <person name="Shea T."/>
            <person name="Young S.K."/>
            <person name="Zeng Q."/>
            <person name="Koehrsen M."/>
            <person name="Haas B."/>
            <person name="Borodovsky M."/>
            <person name="Guigo R."/>
            <person name="Alvarado L."/>
            <person name="Berlin A."/>
            <person name="Borenstein D."/>
            <person name="Chen Z."/>
            <person name="Engels R."/>
            <person name="Freedman E."/>
            <person name="Gellesch M."/>
            <person name="Goldberg J."/>
            <person name="Griggs A."/>
            <person name="Gujja S."/>
            <person name="Heiman D."/>
            <person name="Hepburn T."/>
            <person name="Howarth C."/>
            <person name="Jen D."/>
            <person name="Larson L."/>
            <person name="Lewis B."/>
            <person name="Mehta T."/>
            <person name="Park D."/>
            <person name="Pearson M."/>
            <person name="Roberts A."/>
            <person name="Saif S."/>
            <person name="Shenoy N."/>
            <person name="Sisk P."/>
            <person name="Stolte C."/>
            <person name="Sykes S."/>
            <person name="Walk T."/>
            <person name="White J."/>
            <person name="Yandava C."/>
            <person name="Burger G."/>
            <person name="Gray M.W."/>
            <person name="Holland P.W.H."/>
            <person name="King N."/>
            <person name="Lang F.B.F."/>
            <person name="Roger A.J."/>
            <person name="Ruiz-Trillo I."/>
            <person name="Lander E."/>
            <person name="Nusbaum C."/>
        </authorList>
    </citation>
    <scope>NUCLEOTIDE SEQUENCE [LARGE SCALE GENOMIC DNA]</scope>
    <source>
        <strain evidence="3">ATCC 38327</strain>
    </source>
</reference>
<keyword evidence="1" id="KW-1133">Transmembrane helix</keyword>
<evidence type="ECO:0000313" key="2">
    <source>
        <dbReference type="EMBL" id="KNE70875.1"/>
    </source>
</evidence>
<protein>
    <submittedName>
        <fullName evidence="2">Uncharacterized protein</fullName>
    </submittedName>
</protein>
<organism evidence="2 3">
    <name type="scientific">Allomyces macrogynus (strain ATCC 38327)</name>
    <name type="common">Allomyces javanicus var. macrogynus</name>
    <dbReference type="NCBI Taxonomy" id="578462"/>
    <lineage>
        <taxon>Eukaryota</taxon>
        <taxon>Fungi</taxon>
        <taxon>Fungi incertae sedis</taxon>
        <taxon>Blastocladiomycota</taxon>
        <taxon>Blastocladiomycetes</taxon>
        <taxon>Blastocladiales</taxon>
        <taxon>Blastocladiaceae</taxon>
        <taxon>Allomyces</taxon>
    </lineage>
</organism>
<dbReference type="VEuPathDB" id="FungiDB:AMAG_20198"/>
<reference evidence="2 3" key="1">
    <citation type="submission" date="2009-11" db="EMBL/GenBank/DDBJ databases">
        <title>Annotation of Allomyces macrogynus ATCC 38327.</title>
        <authorList>
            <consortium name="The Broad Institute Genome Sequencing Platform"/>
            <person name="Russ C."/>
            <person name="Cuomo C."/>
            <person name="Burger G."/>
            <person name="Gray M.W."/>
            <person name="Holland P.W.H."/>
            <person name="King N."/>
            <person name="Lang F.B.F."/>
            <person name="Roger A.J."/>
            <person name="Ruiz-Trillo I."/>
            <person name="Young S.K."/>
            <person name="Zeng Q."/>
            <person name="Gargeya S."/>
            <person name="Fitzgerald M."/>
            <person name="Haas B."/>
            <person name="Abouelleil A."/>
            <person name="Alvarado L."/>
            <person name="Arachchi H.M."/>
            <person name="Berlin A."/>
            <person name="Chapman S.B."/>
            <person name="Gearin G."/>
            <person name="Goldberg J."/>
            <person name="Griggs A."/>
            <person name="Gujja S."/>
            <person name="Hansen M."/>
            <person name="Heiman D."/>
            <person name="Howarth C."/>
            <person name="Larimer J."/>
            <person name="Lui A."/>
            <person name="MacDonald P.J.P."/>
            <person name="McCowen C."/>
            <person name="Montmayeur A."/>
            <person name="Murphy C."/>
            <person name="Neiman D."/>
            <person name="Pearson M."/>
            <person name="Priest M."/>
            <person name="Roberts A."/>
            <person name="Saif S."/>
            <person name="Shea T."/>
            <person name="Sisk P."/>
            <person name="Stolte C."/>
            <person name="Sykes S."/>
            <person name="Wortman J."/>
            <person name="Nusbaum C."/>
            <person name="Birren B."/>
        </authorList>
    </citation>
    <scope>NUCLEOTIDE SEQUENCE [LARGE SCALE GENOMIC DNA]</scope>
    <source>
        <strain evidence="2 3">ATCC 38327</strain>
    </source>
</reference>
<dbReference type="EMBL" id="GG745368">
    <property type="protein sequence ID" value="KNE70875.1"/>
    <property type="molecule type" value="Genomic_DNA"/>
</dbReference>
<sequence>MTLPRRMLSVRFAATAAAIAPLRALPALTDATRLRPTSVASVASVTVPVRRAYSAQQGGMGYEGDEIRDSPLKFFGTDPDTLVLFAVVGTVVFGAGYMLGSKWRARGMDMARTPHDVIEKGGHVGAGEYPQRTGFTVTVDKK</sequence>
<keyword evidence="1" id="KW-0472">Membrane</keyword>
<name>A0A0L0T826_ALLM3</name>
<dbReference type="OrthoDB" id="5580992at2759"/>
<feature type="transmembrane region" description="Helical" evidence="1">
    <location>
        <begin position="82"/>
        <end position="100"/>
    </location>
</feature>
<dbReference type="Proteomes" id="UP000054350">
    <property type="component" value="Unassembled WGS sequence"/>
</dbReference>
<evidence type="ECO:0000256" key="1">
    <source>
        <dbReference type="SAM" id="Phobius"/>
    </source>
</evidence>
<evidence type="ECO:0000313" key="3">
    <source>
        <dbReference type="Proteomes" id="UP000054350"/>
    </source>
</evidence>
<gene>
    <name evidence="2" type="ORF">AMAG_20198</name>
</gene>
<keyword evidence="1" id="KW-0812">Transmembrane</keyword>
<dbReference type="AlphaFoldDB" id="A0A0L0T826"/>
<proteinExistence type="predicted"/>
<keyword evidence="3" id="KW-1185">Reference proteome</keyword>
<accession>A0A0L0T826</accession>